<accession>A0A9X7UV31</accession>
<sequence length="172" mass="18819">MQFLSGIPSFWLAAALILGFNSGAYAQSLVVRQRLPDFTLPSALADYGQRLSEQRGRPLLLIFPGRCNDCAAALQPLQRLQAGFALQHLTSWVIWTPANNDRPPQLHIPVLQRPASDWPHPLASIRTPAVLLINPDGALAHHISGRLRELADLTQPVLTQWLDGLTTAGPDA</sequence>
<dbReference type="Proteomes" id="UP000596074">
    <property type="component" value="Chromosome"/>
</dbReference>
<dbReference type="EMBL" id="CP046056">
    <property type="protein sequence ID" value="QQD24227.1"/>
    <property type="molecule type" value="Genomic_DNA"/>
</dbReference>
<organism evidence="1 2">
    <name type="scientific">Venatoribacter cucullus</name>
    <dbReference type="NCBI Taxonomy" id="2661630"/>
    <lineage>
        <taxon>Bacteria</taxon>
        <taxon>Pseudomonadati</taxon>
        <taxon>Pseudomonadota</taxon>
        <taxon>Gammaproteobacteria</taxon>
        <taxon>Oceanospirillales</taxon>
        <taxon>Oceanospirillaceae</taxon>
        <taxon>Venatoribacter</taxon>
    </lineage>
</organism>
<keyword evidence="2" id="KW-1185">Reference proteome</keyword>
<name>A0A9X7UV31_9GAMM</name>
<dbReference type="InterPro" id="IPR036249">
    <property type="entry name" value="Thioredoxin-like_sf"/>
</dbReference>
<dbReference type="AlphaFoldDB" id="A0A9X7UV31"/>
<reference evidence="1 2" key="1">
    <citation type="submission" date="2019-11" db="EMBL/GenBank/DDBJ databases">
        <title>Venatorbacter sp. nov. a predator of Campylobacter and other Gram-negative bacteria.</title>
        <authorList>
            <person name="Saeedi A."/>
            <person name="Cummings N.J."/>
            <person name="Connerton I.F."/>
            <person name="Connerton P.L."/>
        </authorList>
    </citation>
    <scope>NUCLEOTIDE SEQUENCE [LARGE SCALE GENOMIC DNA]</scope>
    <source>
        <strain evidence="1">XL5</strain>
    </source>
</reference>
<dbReference type="KEGG" id="vcw:GJQ55_06935"/>
<dbReference type="SUPFAM" id="SSF52833">
    <property type="entry name" value="Thioredoxin-like"/>
    <property type="match status" value="1"/>
</dbReference>
<evidence type="ECO:0000313" key="2">
    <source>
        <dbReference type="Proteomes" id="UP000596074"/>
    </source>
</evidence>
<dbReference type="RefSeq" id="WP_228344266.1">
    <property type="nucleotide sequence ID" value="NZ_CP046056.1"/>
</dbReference>
<evidence type="ECO:0008006" key="3">
    <source>
        <dbReference type="Google" id="ProtNLM"/>
    </source>
</evidence>
<gene>
    <name evidence="1" type="ORF">GJQ55_06935</name>
</gene>
<dbReference type="Gene3D" id="3.40.30.10">
    <property type="entry name" value="Glutaredoxin"/>
    <property type="match status" value="1"/>
</dbReference>
<proteinExistence type="predicted"/>
<protein>
    <recommendedName>
        <fullName evidence="3">Thioredoxin domain-containing protein</fullName>
    </recommendedName>
</protein>
<evidence type="ECO:0000313" key="1">
    <source>
        <dbReference type="EMBL" id="QQD24227.1"/>
    </source>
</evidence>